<evidence type="ECO:0000256" key="1">
    <source>
        <dbReference type="ARBA" id="ARBA00022679"/>
    </source>
</evidence>
<evidence type="ECO:0000313" key="7">
    <source>
        <dbReference type="Proteomes" id="UP000297963"/>
    </source>
</evidence>
<protein>
    <submittedName>
        <fullName evidence="4">Ribokinase</fullName>
    </submittedName>
</protein>
<proteinExistence type="predicted"/>
<dbReference type="AlphaFoldDB" id="A0A1I3C391"/>
<dbReference type="RefSeq" id="WP_092450981.1">
    <property type="nucleotide sequence ID" value="NZ_SOFE01000012.1"/>
</dbReference>
<dbReference type="PANTHER" id="PTHR47098:SF2">
    <property type="entry name" value="PROTEIN MAK32"/>
    <property type="match status" value="1"/>
</dbReference>
<dbReference type="GO" id="GO:0016301">
    <property type="term" value="F:kinase activity"/>
    <property type="evidence" value="ECO:0007669"/>
    <property type="project" value="UniProtKB-KW"/>
</dbReference>
<evidence type="ECO:0000313" key="5">
    <source>
        <dbReference type="EMBL" id="TFB85745.1"/>
    </source>
</evidence>
<dbReference type="Pfam" id="PF00294">
    <property type="entry name" value="PfkB"/>
    <property type="match status" value="1"/>
</dbReference>
<dbReference type="PANTHER" id="PTHR47098">
    <property type="entry name" value="PROTEIN MAK32"/>
    <property type="match status" value="1"/>
</dbReference>
<evidence type="ECO:0000259" key="3">
    <source>
        <dbReference type="Pfam" id="PF00294"/>
    </source>
</evidence>
<accession>A0A1I3C391</accession>
<dbReference type="STRING" id="995038.SAMN05216274_111130"/>
<dbReference type="EMBL" id="SOFE01000012">
    <property type="protein sequence ID" value="TFB85745.1"/>
    <property type="molecule type" value="Genomic_DNA"/>
</dbReference>
<dbReference type="InterPro" id="IPR002173">
    <property type="entry name" value="Carboh/pur_kinase_PfkB_CS"/>
</dbReference>
<keyword evidence="6" id="KW-1185">Reference proteome</keyword>
<sequence>MGEMHGLLTIGELTVDDVVVEDDCADWKQAGGGALYSAVGALVWSNDVALNSVVGTDFPDGLLSSLDASGICLDAVYKSPHALSIGLWLLYESDGTRRQFEKKRGATFADLDRLRASPYTAGLNPLGVHIAPQSSQGQVLALEHLAGRDVVRTMDLLIEPSIDKTPYLDGCVFRELDAFLPSAQEVRDVWGHSDIHALSNWLSEHGSNATLAIKRGSDGVDVLIGGTVTNVPSVVDKLVDPTGAGDAFCGGFLAGLVATGDPIEAAIRGSVSASFVCETRGAVAAAVRIDPEIVERRASKARRLLRKVS</sequence>
<evidence type="ECO:0000256" key="2">
    <source>
        <dbReference type="ARBA" id="ARBA00022777"/>
    </source>
</evidence>
<dbReference type="Proteomes" id="UP000199681">
    <property type="component" value="Unassembled WGS sequence"/>
</dbReference>
<dbReference type="Gene3D" id="3.40.1190.20">
    <property type="match status" value="1"/>
</dbReference>
<gene>
    <name evidence="5" type="ORF">E3O11_07220</name>
    <name evidence="4" type="ORF">SAMN05216274_111130</name>
</gene>
<reference evidence="4 6" key="1">
    <citation type="submission" date="2016-10" db="EMBL/GenBank/DDBJ databases">
        <authorList>
            <person name="Varghese N."/>
            <person name="Submissions S."/>
        </authorList>
    </citation>
    <scope>NUCLEOTIDE SEQUENCE [LARGE SCALE GENOMIC DNA]</scope>
    <source>
        <strain evidence="4 6">GMCC 1.11211</strain>
    </source>
</reference>
<keyword evidence="1" id="KW-0808">Transferase</keyword>
<dbReference type="InterPro" id="IPR029056">
    <property type="entry name" value="Ribokinase-like"/>
</dbReference>
<reference evidence="5 7" key="2">
    <citation type="submission" date="2019-03" db="EMBL/GenBank/DDBJ databases">
        <title>Genomics of glacier-inhabiting Cryobacterium strains.</title>
        <authorList>
            <person name="Liu Q."/>
            <person name="Xin Y.-H."/>
        </authorList>
    </citation>
    <scope>NUCLEOTIDE SEQUENCE [LARGE SCALE GENOMIC DNA]</scope>
    <source>
        <strain evidence="5 7">Hh34</strain>
    </source>
</reference>
<evidence type="ECO:0000313" key="4">
    <source>
        <dbReference type="EMBL" id="SFH68920.1"/>
    </source>
</evidence>
<dbReference type="Proteomes" id="UP000297963">
    <property type="component" value="Unassembled WGS sequence"/>
</dbReference>
<dbReference type="EMBL" id="FOPW01000011">
    <property type="protein sequence ID" value="SFH68920.1"/>
    <property type="molecule type" value="Genomic_DNA"/>
</dbReference>
<dbReference type="SUPFAM" id="SSF53613">
    <property type="entry name" value="Ribokinase-like"/>
    <property type="match status" value="1"/>
</dbReference>
<comment type="caution">
    <text evidence="5">The sequence shown here is derived from an EMBL/GenBank/DDBJ whole genome shotgun (WGS) entry which is preliminary data.</text>
</comment>
<evidence type="ECO:0000313" key="6">
    <source>
        <dbReference type="Proteomes" id="UP000199681"/>
    </source>
</evidence>
<keyword evidence="2" id="KW-0418">Kinase</keyword>
<dbReference type="InterPro" id="IPR011611">
    <property type="entry name" value="PfkB_dom"/>
</dbReference>
<organism evidence="5 7">
    <name type="scientific">Cryobacterium levicorallinum</name>
    <dbReference type="NCBI Taxonomy" id="995038"/>
    <lineage>
        <taxon>Bacteria</taxon>
        <taxon>Bacillati</taxon>
        <taxon>Actinomycetota</taxon>
        <taxon>Actinomycetes</taxon>
        <taxon>Micrococcales</taxon>
        <taxon>Microbacteriaceae</taxon>
        <taxon>Cryobacterium</taxon>
    </lineage>
</organism>
<dbReference type="PROSITE" id="PS00584">
    <property type="entry name" value="PFKB_KINASES_2"/>
    <property type="match status" value="1"/>
</dbReference>
<feature type="domain" description="Carbohydrate kinase PfkB" evidence="3">
    <location>
        <begin position="27"/>
        <end position="284"/>
    </location>
</feature>
<name>A0A1I3C391_9MICO</name>